<protein>
    <recommendedName>
        <fullName evidence="3">Class I SAM-dependent methyltransferase</fullName>
    </recommendedName>
</protein>
<proteinExistence type="predicted"/>
<dbReference type="AlphaFoldDB" id="A0A523UYU5"/>
<sequence length="119" mass="13646">MSDSYEGVAKFYDLFGKKEDVGFLTDLARRCGSTCLQLGVGTAVRTDMRSFSLNHTYDRENLFVEERCVTSVVNTVSRETMGDVLQRYGFQVEQEFGDFKSTRYMPGDEWLVTVAKRRV</sequence>
<organism evidence="1 2">
    <name type="scientific">candidate division TA06 bacterium</name>
    <dbReference type="NCBI Taxonomy" id="2250710"/>
    <lineage>
        <taxon>Bacteria</taxon>
        <taxon>Bacteria division TA06</taxon>
    </lineage>
</organism>
<reference evidence="1 2" key="1">
    <citation type="submission" date="2019-03" db="EMBL/GenBank/DDBJ databases">
        <title>Metabolic potential of uncultured bacteria and archaea associated with petroleum seepage in deep-sea sediments.</title>
        <authorList>
            <person name="Dong X."/>
            <person name="Hubert C."/>
        </authorList>
    </citation>
    <scope>NUCLEOTIDE SEQUENCE [LARGE SCALE GENOMIC DNA]</scope>
    <source>
        <strain evidence="1">E44_bin18</strain>
    </source>
</reference>
<accession>A0A523UYU5</accession>
<evidence type="ECO:0000313" key="2">
    <source>
        <dbReference type="Proteomes" id="UP000315525"/>
    </source>
</evidence>
<dbReference type="Proteomes" id="UP000315525">
    <property type="component" value="Unassembled WGS sequence"/>
</dbReference>
<evidence type="ECO:0008006" key="3">
    <source>
        <dbReference type="Google" id="ProtNLM"/>
    </source>
</evidence>
<comment type="caution">
    <text evidence="1">The sequence shown here is derived from an EMBL/GenBank/DDBJ whole genome shotgun (WGS) entry which is preliminary data.</text>
</comment>
<evidence type="ECO:0000313" key="1">
    <source>
        <dbReference type="EMBL" id="TET47706.1"/>
    </source>
</evidence>
<gene>
    <name evidence="1" type="ORF">E3J62_00465</name>
</gene>
<name>A0A523UYU5_UNCT6</name>
<dbReference type="EMBL" id="SOJN01000010">
    <property type="protein sequence ID" value="TET47706.1"/>
    <property type="molecule type" value="Genomic_DNA"/>
</dbReference>